<dbReference type="AlphaFoldDB" id="A0A9W9EVT3"/>
<proteinExistence type="predicted"/>
<reference evidence="1" key="2">
    <citation type="journal article" date="2023" name="IMA Fungus">
        <title>Comparative genomic study of the Penicillium genus elucidates a diverse pangenome and 15 lateral gene transfer events.</title>
        <authorList>
            <person name="Petersen C."/>
            <person name="Sorensen T."/>
            <person name="Nielsen M.R."/>
            <person name="Sondergaard T.E."/>
            <person name="Sorensen J.L."/>
            <person name="Fitzpatrick D.A."/>
            <person name="Frisvad J.C."/>
            <person name="Nielsen K.L."/>
        </authorList>
    </citation>
    <scope>NUCLEOTIDE SEQUENCE</scope>
    <source>
        <strain evidence="1">IBT 30069</strain>
    </source>
</reference>
<gene>
    <name evidence="1" type="ORF">N7456_012514</name>
</gene>
<evidence type="ECO:0000313" key="1">
    <source>
        <dbReference type="EMBL" id="KAJ5088898.1"/>
    </source>
</evidence>
<accession>A0A9W9EVT3</accession>
<dbReference type="EMBL" id="JAPQKH010000007">
    <property type="protein sequence ID" value="KAJ5088898.1"/>
    <property type="molecule type" value="Genomic_DNA"/>
</dbReference>
<organism evidence="1 2">
    <name type="scientific">Penicillium angulare</name>
    <dbReference type="NCBI Taxonomy" id="116970"/>
    <lineage>
        <taxon>Eukaryota</taxon>
        <taxon>Fungi</taxon>
        <taxon>Dikarya</taxon>
        <taxon>Ascomycota</taxon>
        <taxon>Pezizomycotina</taxon>
        <taxon>Eurotiomycetes</taxon>
        <taxon>Eurotiomycetidae</taxon>
        <taxon>Eurotiales</taxon>
        <taxon>Aspergillaceae</taxon>
        <taxon>Penicillium</taxon>
    </lineage>
</organism>
<sequence>MLNNETRGPTLDFLGFEEVLISTCYRLLKFRPLLESRKNHGVSAMYHLGLISFMMSTFLQFNHQKIINHRLLSVCLQESSESQASENHGFLYFWFVMIAGIWVSNDEDGEWAIRRIRETTSLQSINTWDEAQRVLCMFPWVHDLHSQYGYELWSMARNAE</sequence>
<reference evidence="1" key="1">
    <citation type="submission" date="2022-11" db="EMBL/GenBank/DDBJ databases">
        <authorList>
            <person name="Petersen C."/>
        </authorList>
    </citation>
    <scope>NUCLEOTIDE SEQUENCE</scope>
    <source>
        <strain evidence="1">IBT 30069</strain>
    </source>
</reference>
<name>A0A9W9EVT3_9EURO</name>
<evidence type="ECO:0000313" key="2">
    <source>
        <dbReference type="Proteomes" id="UP001149165"/>
    </source>
</evidence>
<dbReference type="OrthoDB" id="4158087at2759"/>
<keyword evidence="2" id="KW-1185">Reference proteome</keyword>
<protein>
    <submittedName>
        <fullName evidence="1">Uncharacterized protein</fullName>
    </submittedName>
</protein>
<dbReference type="Proteomes" id="UP001149165">
    <property type="component" value="Unassembled WGS sequence"/>
</dbReference>
<comment type="caution">
    <text evidence="1">The sequence shown here is derived from an EMBL/GenBank/DDBJ whole genome shotgun (WGS) entry which is preliminary data.</text>
</comment>